<protein>
    <submittedName>
        <fullName evidence="1">Uncharacterized protein</fullName>
    </submittedName>
</protein>
<proteinExistence type="predicted"/>
<evidence type="ECO:0000313" key="1">
    <source>
        <dbReference type="EMBL" id="MDJ1493713.1"/>
    </source>
</evidence>
<name>A0ABT7CJ04_9BACT</name>
<reference evidence="1 2" key="1">
    <citation type="submission" date="2023-05" db="EMBL/GenBank/DDBJ databases">
        <authorList>
            <person name="Zhang X."/>
        </authorList>
    </citation>
    <scope>NUCLEOTIDE SEQUENCE [LARGE SCALE GENOMIC DNA]</scope>
    <source>
        <strain evidence="1 2">DM2B3-1</strain>
    </source>
</reference>
<gene>
    <name evidence="1" type="ORF">QNI19_12290</name>
</gene>
<dbReference type="Proteomes" id="UP001228581">
    <property type="component" value="Unassembled WGS sequence"/>
</dbReference>
<accession>A0ABT7CJ04</accession>
<organism evidence="1 2">
    <name type="scientific">Xanthocytophaga flava</name>
    <dbReference type="NCBI Taxonomy" id="3048013"/>
    <lineage>
        <taxon>Bacteria</taxon>
        <taxon>Pseudomonadati</taxon>
        <taxon>Bacteroidota</taxon>
        <taxon>Cytophagia</taxon>
        <taxon>Cytophagales</taxon>
        <taxon>Rhodocytophagaceae</taxon>
        <taxon>Xanthocytophaga</taxon>
    </lineage>
</organism>
<dbReference type="EMBL" id="JASJOT010000006">
    <property type="protein sequence ID" value="MDJ1493713.1"/>
    <property type="molecule type" value="Genomic_DNA"/>
</dbReference>
<dbReference type="RefSeq" id="WP_313996204.1">
    <property type="nucleotide sequence ID" value="NZ_JASJOT010000006.1"/>
</dbReference>
<evidence type="ECO:0000313" key="2">
    <source>
        <dbReference type="Proteomes" id="UP001228581"/>
    </source>
</evidence>
<sequence>MKYRLFYLFFLFLLQRGYCQNEFTFLTNSTIKFEVGKTLMKFIGNNKAIPGKYLIHVQVDSTYKKEFMKLGKNKLLELLTDPQTDWATNLLLYDIFKKDAFLWWETGIKDWKLVIKDEDILYWNSTLK</sequence>
<comment type="caution">
    <text evidence="1">The sequence shown here is derived from an EMBL/GenBank/DDBJ whole genome shotgun (WGS) entry which is preliminary data.</text>
</comment>
<keyword evidence="2" id="KW-1185">Reference proteome</keyword>